<dbReference type="InParanoid" id="I7MK32"/>
<name>I7MK32_TETTS</name>
<dbReference type="EMBL" id="GG662663">
    <property type="protein sequence ID" value="EAR97495.2"/>
    <property type="molecule type" value="Genomic_DNA"/>
</dbReference>
<feature type="region of interest" description="Disordered" evidence="1">
    <location>
        <begin position="121"/>
        <end position="143"/>
    </location>
</feature>
<feature type="compositionally biased region" description="Polar residues" evidence="1">
    <location>
        <begin position="500"/>
        <end position="514"/>
    </location>
</feature>
<dbReference type="Proteomes" id="UP000009168">
    <property type="component" value="Unassembled WGS sequence"/>
</dbReference>
<evidence type="ECO:0000256" key="1">
    <source>
        <dbReference type="SAM" id="MobiDB-lite"/>
    </source>
</evidence>
<proteinExistence type="predicted"/>
<reference evidence="3" key="1">
    <citation type="journal article" date="2006" name="PLoS Biol.">
        <title>Macronuclear genome sequence of the ciliate Tetrahymena thermophila, a model eukaryote.</title>
        <authorList>
            <person name="Eisen J.A."/>
            <person name="Coyne R.S."/>
            <person name="Wu M."/>
            <person name="Wu D."/>
            <person name="Thiagarajan M."/>
            <person name="Wortman J.R."/>
            <person name="Badger J.H."/>
            <person name="Ren Q."/>
            <person name="Amedeo P."/>
            <person name="Jones K.M."/>
            <person name="Tallon L.J."/>
            <person name="Delcher A.L."/>
            <person name="Salzberg S.L."/>
            <person name="Silva J.C."/>
            <person name="Haas B.J."/>
            <person name="Majoros W.H."/>
            <person name="Farzad M."/>
            <person name="Carlton J.M."/>
            <person name="Smith R.K. Jr."/>
            <person name="Garg J."/>
            <person name="Pearlman R.E."/>
            <person name="Karrer K.M."/>
            <person name="Sun L."/>
            <person name="Manning G."/>
            <person name="Elde N.C."/>
            <person name="Turkewitz A.P."/>
            <person name="Asai D.J."/>
            <person name="Wilkes D.E."/>
            <person name="Wang Y."/>
            <person name="Cai H."/>
            <person name="Collins K."/>
            <person name="Stewart B.A."/>
            <person name="Lee S.R."/>
            <person name="Wilamowska K."/>
            <person name="Weinberg Z."/>
            <person name="Ruzzo W.L."/>
            <person name="Wloga D."/>
            <person name="Gaertig J."/>
            <person name="Frankel J."/>
            <person name="Tsao C.-C."/>
            <person name="Gorovsky M.A."/>
            <person name="Keeling P.J."/>
            <person name="Waller R.F."/>
            <person name="Patron N.J."/>
            <person name="Cherry J.M."/>
            <person name="Stover N.A."/>
            <person name="Krieger C.J."/>
            <person name="del Toro C."/>
            <person name="Ryder H.F."/>
            <person name="Williamson S.C."/>
            <person name="Barbeau R.A."/>
            <person name="Hamilton E.P."/>
            <person name="Orias E."/>
        </authorList>
    </citation>
    <scope>NUCLEOTIDE SEQUENCE [LARGE SCALE GENOMIC DNA]</scope>
    <source>
        <strain evidence="3">SB210</strain>
    </source>
</reference>
<evidence type="ECO:0000313" key="2">
    <source>
        <dbReference type="EMBL" id="EAR97495.2"/>
    </source>
</evidence>
<dbReference type="AlphaFoldDB" id="I7MK32"/>
<sequence>MQSFLKEFQLPLDQSQHSATLFQQFQHDRSNSTNCHSSQQKRRTIQELLKQQIHHNRAFKSALNSFNGSPLRDNICSSPKSQIKQGQFNKTFVQEQQSPSNTKKMFLIVTDFNNKHYKIISSTKDDPINQRKQSQSSPREDKGILLSNLRLKQAFVGNIQFESEEDKKTQGSLLKNRPKTVLNSLDIKKRIISHQSNSPCQFRKNKLNQTLRDSTSRQNQSFNDNTSSTQIQLQIDLYKALEAQNASSHQFPANMPVKTRKYRLKKEDVIEKVLKEQRQKECFQAKEKIRSMTQYTQNDLNSSFNKDQYLDSIINSQSAFKNHFDGYNPIQSSLICKGTRTFSNYNSPITKRERYQKIMNQSAQISKDQINSITNSQSELQVNNSSEKKYIQEFEEKIIQSQFIVTPERIVLPSKDSQKFDKKQFKDMSKSDYKSKQFYNQYNNKDQFNHTITQNNTENSICQVQQEDIKSLYHNQNATKTVEKGSKQKNSSNSQREAHTSPSYQIASNVKSIQ</sequence>
<feature type="region of interest" description="Disordered" evidence="1">
    <location>
        <begin position="474"/>
        <end position="514"/>
    </location>
</feature>
<organism evidence="2 3">
    <name type="scientific">Tetrahymena thermophila (strain SB210)</name>
    <dbReference type="NCBI Taxonomy" id="312017"/>
    <lineage>
        <taxon>Eukaryota</taxon>
        <taxon>Sar</taxon>
        <taxon>Alveolata</taxon>
        <taxon>Ciliophora</taxon>
        <taxon>Intramacronucleata</taxon>
        <taxon>Oligohymenophorea</taxon>
        <taxon>Hymenostomatida</taxon>
        <taxon>Tetrahymenina</taxon>
        <taxon>Tetrahymenidae</taxon>
        <taxon>Tetrahymena</taxon>
    </lineage>
</organism>
<keyword evidence="3" id="KW-1185">Reference proteome</keyword>
<gene>
    <name evidence="2" type="ORF">TTHERM_00437440</name>
</gene>
<dbReference type="KEGG" id="tet:TTHERM_00437440"/>
<evidence type="ECO:0000313" key="3">
    <source>
        <dbReference type="Proteomes" id="UP000009168"/>
    </source>
</evidence>
<dbReference type="RefSeq" id="XP_001017740.2">
    <property type="nucleotide sequence ID" value="XM_001017740.2"/>
</dbReference>
<accession>I7MK32</accession>
<dbReference type="GeneID" id="7824892"/>
<protein>
    <submittedName>
        <fullName evidence="2">Uncharacterized protein</fullName>
    </submittedName>
</protein>